<name>A0A495IVA3_9SPHI</name>
<dbReference type="EMBL" id="RBKU01000001">
    <property type="protein sequence ID" value="RKR80241.1"/>
    <property type="molecule type" value="Genomic_DNA"/>
</dbReference>
<evidence type="ECO:0000313" key="3">
    <source>
        <dbReference type="Proteomes" id="UP000268007"/>
    </source>
</evidence>
<comment type="caution">
    <text evidence="2">The sequence shown here is derived from an EMBL/GenBank/DDBJ whole genome shotgun (WGS) entry which is preliminary data.</text>
</comment>
<keyword evidence="1" id="KW-0732">Signal</keyword>
<proteinExistence type="predicted"/>
<dbReference type="AlphaFoldDB" id="A0A495IVA3"/>
<evidence type="ECO:0000313" key="2">
    <source>
        <dbReference type="EMBL" id="RKR80241.1"/>
    </source>
</evidence>
<sequence>MKTISTAFLLTIACLSAFAQKHTAIVKIFKVTTFQPNGSITIQMDTVKESYNKLDLTYFAKHYNYPKPWLPDSLRNPIYKSQKVVVSVGERDDKKFHYSTYTVYDSLSRVTAFGTTACMVCNFLPSEYRVVYNTNGNIEKITKSYMSSSNAQNLYTIAYFPSGNINEFDCFNYKTLVKRIELL</sequence>
<reference evidence="2 3" key="1">
    <citation type="submission" date="2018-10" db="EMBL/GenBank/DDBJ databases">
        <title>Genomic Encyclopedia of Archaeal and Bacterial Type Strains, Phase II (KMG-II): from individual species to whole genera.</title>
        <authorList>
            <person name="Goeker M."/>
        </authorList>
    </citation>
    <scope>NUCLEOTIDE SEQUENCE [LARGE SCALE GENOMIC DNA]</scope>
    <source>
        <strain evidence="2 3">DSM 18602</strain>
    </source>
</reference>
<keyword evidence="3" id="KW-1185">Reference proteome</keyword>
<feature type="signal peptide" evidence="1">
    <location>
        <begin position="1"/>
        <end position="19"/>
    </location>
</feature>
<feature type="chain" id="PRO_5019805365" evidence="1">
    <location>
        <begin position="20"/>
        <end position="183"/>
    </location>
</feature>
<accession>A0A495IVA3</accession>
<organism evidence="2 3">
    <name type="scientific">Mucilaginibacter gracilis</name>
    <dbReference type="NCBI Taxonomy" id="423350"/>
    <lineage>
        <taxon>Bacteria</taxon>
        <taxon>Pseudomonadati</taxon>
        <taxon>Bacteroidota</taxon>
        <taxon>Sphingobacteriia</taxon>
        <taxon>Sphingobacteriales</taxon>
        <taxon>Sphingobacteriaceae</taxon>
        <taxon>Mucilaginibacter</taxon>
    </lineage>
</organism>
<gene>
    <name evidence="2" type="ORF">BDD43_0337</name>
</gene>
<evidence type="ECO:0000256" key="1">
    <source>
        <dbReference type="SAM" id="SignalP"/>
    </source>
</evidence>
<protein>
    <submittedName>
        <fullName evidence="2">Uncharacterized protein</fullName>
    </submittedName>
</protein>
<dbReference type="Proteomes" id="UP000268007">
    <property type="component" value="Unassembled WGS sequence"/>
</dbReference>
<dbReference type="RefSeq" id="WP_121195955.1">
    <property type="nucleotide sequence ID" value="NZ_RBKU01000001.1"/>
</dbReference>